<reference evidence="2 3" key="1">
    <citation type="submission" date="2019-05" db="EMBL/GenBank/DDBJ databases">
        <title>Another draft genome of Portunus trituberculatus and its Hox gene families provides insights of decapod evolution.</title>
        <authorList>
            <person name="Jeong J.-H."/>
            <person name="Song I."/>
            <person name="Kim S."/>
            <person name="Choi T."/>
            <person name="Kim D."/>
            <person name="Ryu S."/>
            <person name="Kim W."/>
        </authorList>
    </citation>
    <scope>NUCLEOTIDE SEQUENCE [LARGE SCALE GENOMIC DNA]</scope>
    <source>
        <tissue evidence="2">Muscle</tissue>
    </source>
</reference>
<comment type="caution">
    <text evidence="2">The sequence shown here is derived from an EMBL/GenBank/DDBJ whole genome shotgun (WGS) entry which is preliminary data.</text>
</comment>
<sequence length="168" mass="18918">MQRASPKDTPSLDIPIMRGAGKKEMEEDEEEEEEEEEDLVVVQNENDDDDDAHEDKEEKYKRSKEYHKTRRVGSCPLKHTPAHFLHPRGRSMTFIPDLGLALRDHPPLSLGRDRQEELPLASHKYSPTSLCTHAPVRASLNPAFLCHSSILYSLAQPASPTSPSLPNA</sequence>
<evidence type="ECO:0000256" key="1">
    <source>
        <dbReference type="SAM" id="MobiDB-lite"/>
    </source>
</evidence>
<feature type="compositionally biased region" description="Basic residues" evidence="1">
    <location>
        <begin position="61"/>
        <end position="71"/>
    </location>
</feature>
<evidence type="ECO:0000313" key="3">
    <source>
        <dbReference type="Proteomes" id="UP000324222"/>
    </source>
</evidence>
<name>A0A5B7J6P2_PORTR</name>
<dbReference type="EMBL" id="VSRR010089333">
    <property type="protein sequence ID" value="MPC91882.1"/>
    <property type="molecule type" value="Genomic_DNA"/>
</dbReference>
<dbReference type="Proteomes" id="UP000324222">
    <property type="component" value="Unassembled WGS sequence"/>
</dbReference>
<gene>
    <name evidence="2" type="ORF">E2C01_086944</name>
</gene>
<organism evidence="2 3">
    <name type="scientific">Portunus trituberculatus</name>
    <name type="common">Swimming crab</name>
    <name type="synonym">Neptunus trituberculatus</name>
    <dbReference type="NCBI Taxonomy" id="210409"/>
    <lineage>
        <taxon>Eukaryota</taxon>
        <taxon>Metazoa</taxon>
        <taxon>Ecdysozoa</taxon>
        <taxon>Arthropoda</taxon>
        <taxon>Crustacea</taxon>
        <taxon>Multicrustacea</taxon>
        <taxon>Malacostraca</taxon>
        <taxon>Eumalacostraca</taxon>
        <taxon>Eucarida</taxon>
        <taxon>Decapoda</taxon>
        <taxon>Pleocyemata</taxon>
        <taxon>Brachyura</taxon>
        <taxon>Eubrachyura</taxon>
        <taxon>Portunoidea</taxon>
        <taxon>Portunidae</taxon>
        <taxon>Portuninae</taxon>
        <taxon>Portunus</taxon>
    </lineage>
</organism>
<keyword evidence="3" id="KW-1185">Reference proteome</keyword>
<evidence type="ECO:0000313" key="2">
    <source>
        <dbReference type="EMBL" id="MPC91882.1"/>
    </source>
</evidence>
<protein>
    <submittedName>
        <fullName evidence="2">Uncharacterized protein</fullName>
    </submittedName>
</protein>
<feature type="region of interest" description="Disordered" evidence="1">
    <location>
        <begin position="1"/>
        <end position="83"/>
    </location>
</feature>
<dbReference type="AlphaFoldDB" id="A0A5B7J6P2"/>
<proteinExistence type="predicted"/>
<feature type="compositionally biased region" description="Acidic residues" evidence="1">
    <location>
        <begin position="26"/>
        <end position="52"/>
    </location>
</feature>
<accession>A0A5B7J6P2</accession>